<sequence length="67" mass="7394">MQICVIAFVCLFVDISVSLPFLLNKNVCSGCACEIKMQRIVIRSFGYPAQLQAEALNVSLKMDPISI</sequence>
<dbReference type="AlphaFoldDB" id="A0A8S3XRR9"/>
<name>A0A8S3XRR9_PARAO</name>
<evidence type="ECO:0000313" key="2">
    <source>
        <dbReference type="EMBL" id="CAG5032824.1"/>
    </source>
</evidence>
<feature type="signal peptide" evidence="1">
    <location>
        <begin position="1"/>
        <end position="18"/>
    </location>
</feature>
<gene>
    <name evidence="2" type="ORF">PAPOLLO_LOCUS19973</name>
</gene>
<proteinExistence type="predicted"/>
<protein>
    <submittedName>
        <fullName evidence="2">(apollo) hypothetical protein</fullName>
    </submittedName>
</protein>
<accession>A0A8S3XRR9</accession>
<dbReference type="EMBL" id="CAJQZP010001245">
    <property type="protein sequence ID" value="CAG5032824.1"/>
    <property type="molecule type" value="Genomic_DNA"/>
</dbReference>
<organism evidence="2 3">
    <name type="scientific">Parnassius apollo</name>
    <name type="common">Apollo butterfly</name>
    <name type="synonym">Papilio apollo</name>
    <dbReference type="NCBI Taxonomy" id="110799"/>
    <lineage>
        <taxon>Eukaryota</taxon>
        <taxon>Metazoa</taxon>
        <taxon>Ecdysozoa</taxon>
        <taxon>Arthropoda</taxon>
        <taxon>Hexapoda</taxon>
        <taxon>Insecta</taxon>
        <taxon>Pterygota</taxon>
        <taxon>Neoptera</taxon>
        <taxon>Endopterygota</taxon>
        <taxon>Lepidoptera</taxon>
        <taxon>Glossata</taxon>
        <taxon>Ditrysia</taxon>
        <taxon>Papilionoidea</taxon>
        <taxon>Papilionidae</taxon>
        <taxon>Parnassiinae</taxon>
        <taxon>Parnassini</taxon>
        <taxon>Parnassius</taxon>
        <taxon>Parnassius</taxon>
    </lineage>
</organism>
<comment type="caution">
    <text evidence="2">The sequence shown here is derived from an EMBL/GenBank/DDBJ whole genome shotgun (WGS) entry which is preliminary data.</text>
</comment>
<evidence type="ECO:0000313" key="3">
    <source>
        <dbReference type="Proteomes" id="UP000691718"/>
    </source>
</evidence>
<reference evidence="2" key="1">
    <citation type="submission" date="2021-04" db="EMBL/GenBank/DDBJ databases">
        <authorList>
            <person name="Tunstrom K."/>
        </authorList>
    </citation>
    <scope>NUCLEOTIDE SEQUENCE</scope>
</reference>
<keyword evidence="1" id="KW-0732">Signal</keyword>
<evidence type="ECO:0000256" key="1">
    <source>
        <dbReference type="SAM" id="SignalP"/>
    </source>
</evidence>
<dbReference type="Proteomes" id="UP000691718">
    <property type="component" value="Unassembled WGS sequence"/>
</dbReference>
<keyword evidence="3" id="KW-1185">Reference proteome</keyword>
<feature type="chain" id="PRO_5035879250" evidence="1">
    <location>
        <begin position="19"/>
        <end position="67"/>
    </location>
</feature>